<feature type="domain" description="N-acetyltransferase" evidence="1">
    <location>
        <begin position="13"/>
        <end position="147"/>
    </location>
</feature>
<dbReference type="Proteomes" id="UP000215145">
    <property type="component" value="Unassembled WGS sequence"/>
</dbReference>
<dbReference type="GO" id="GO:0016747">
    <property type="term" value="F:acyltransferase activity, transferring groups other than amino-acyl groups"/>
    <property type="evidence" value="ECO:0007669"/>
    <property type="project" value="InterPro"/>
</dbReference>
<dbReference type="SUPFAM" id="SSF55729">
    <property type="entry name" value="Acyl-CoA N-acyltransferases (Nat)"/>
    <property type="match status" value="1"/>
</dbReference>
<keyword evidence="3" id="KW-1185">Reference proteome</keyword>
<keyword evidence="2" id="KW-0808">Transferase</keyword>
<proteinExistence type="predicted"/>
<dbReference type="InterPro" id="IPR016181">
    <property type="entry name" value="Acyl_CoA_acyltransferase"/>
</dbReference>
<reference evidence="2 3" key="1">
    <citation type="submission" date="2017-07" db="EMBL/GenBank/DDBJ databases">
        <title>Paenibacillus herberti R33 genome sequencing and assembly.</title>
        <authorList>
            <person name="Su W."/>
        </authorList>
    </citation>
    <scope>NUCLEOTIDE SEQUENCE [LARGE SCALE GENOMIC DNA]</scope>
    <source>
        <strain evidence="2 3">R33</strain>
    </source>
</reference>
<dbReference type="AlphaFoldDB" id="A0A229P6K3"/>
<gene>
    <name evidence="2" type="ORF">CGZ75_05525</name>
</gene>
<dbReference type="CDD" id="cd04301">
    <property type="entry name" value="NAT_SF"/>
    <property type="match status" value="1"/>
</dbReference>
<dbReference type="EMBL" id="NMUQ01000001">
    <property type="protein sequence ID" value="OXM17489.1"/>
    <property type="molecule type" value="Genomic_DNA"/>
</dbReference>
<dbReference type="Pfam" id="PF00583">
    <property type="entry name" value="Acetyltransf_1"/>
    <property type="match status" value="1"/>
</dbReference>
<accession>A0A229P6K3</accession>
<dbReference type="OrthoDB" id="46888at2"/>
<evidence type="ECO:0000313" key="2">
    <source>
        <dbReference type="EMBL" id="OXM17489.1"/>
    </source>
</evidence>
<organism evidence="2 3">
    <name type="scientific">Paenibacillus herberti</name>
    <dbReference type="NCBI Taxonomy" id="1619309"/>
    <lineage>
        <taxon>Bacteria</taxon>
        <taxon>Bacillati</taxon>
        <taxon>Bacillota</taxon>
        <taxon>Bacilli</taxon>
        <taxon>Bacillales</taxon>
        <taxon>Paenibacillaceae</taxon>
        <taxon>Paenibacillus</taxon>
    </lineage>
</organism>
<comment type="caution">
    <text evidence="2">The sequence shown here is derived from an EMBL/GenBank/DDBJ whole genome shotgun (WGS) entry which is preliminary data.</text>
</comment>
<dbReference type="InterPro" id="IPR000182">
    <property type="entry name" value="GNAT_dom"/>
</dbReference>
<protein>
    <submittedName>
        <fullName evidence="2">GNAT family N-acetyltransferase</fullName>
    </submittedName>
</protein>
<name>A0A229P6K3_9BACL</name>
<sequence length="155" mass="17002">MEPLLITDSAVSNELRALQTAAYLVEARLIGFDGIPQINETHEALLTSNGIFYGCRLDGRLAGAIALEEESPGELTIDRLVVHPDFFRNGIGRFLLRQTLELYPNVDWLVSTGALNAPAIQLYLSMGFIETGRKEVAPGLEIANFRRTSGPLTDT</sequence>
<evidence type="ECO:0000313" key="3">
    <source>
        <dbReference type="Proteomes" id="UP000215145"/>
    </source>
</evidence>
<evidence type="ECO:0000259" key="1">
    <source>
        <dbReference type="PROSITE" id="PS51186"/>
    </source>
</evidence>
<dbReference type="PROSITE" id="PS51186">
    <property type="entry name" value="GNAT"/>
    <property type="match status" value="1"/>
</dbReference>
<dbReference type="Gene3D" id="3.40.630.30">
    <property type="match status" value="1"/>
</dbReference>